<protein>
    <submittedName>
        <fullName evidence="4">Shugoshin C-terminal domain-containing protein</fullName>
    </submittedName>
</protein>
<feature type="compositionally biased region" description="Basic and acidic residues" evidence="2">
    <location>
        <begin position="144"/>
        <end position="157"/>
    </location>
</feature>
<name>A0A914Z444_9BILA</name>
<feature type="coiled-coil region" evidence="1">
    <location>
        <begin position="28"/>
        <end position="93"/>
    </location>
</feature>
<keyword evidence="3" id="KW-1185">Reference proteome</keyword>
<proteinExistence type="predicted"/>
<keyword evidence="1" id="KW-0175">Coiled coil</keyword>
<feature type="region of interest" description="Disordered" evidence="2">
    <location>
        <begin position="215"/>
        <end position="264"/>
    </location>
</feature>
<dbReference type="Proteomes" id="UP000887577">
    <property type="component" value="Unplaced"/>
</dbReference>
<dbReference type="AlphaFoldDB" id="A0A914Z444"/>
<organism evidence="3 4">
    <name type="scientific">Panagrolaimus superbus</name>
    <dbReference type="NCBI Taxonomy" id="310955"/>
    <lineage>
        <taxon>Eukaryota</taxon>
        <taxon>Metazoa</taxon>
        <taxon>Ecdysozoa</taxon>
        <taxon>Nematoda</taxon>
        <taxon>Chromadorea</taxon>
        <taxon>Rhabditida</taxon>
        <taxon>Tylenchina</taxon>
        <taxon>Panagrolaimomorpha</taxon>
        <taxon>Panagrolaimoidea</taxon>
        <taxon>Panagrolaimidae</taxon>
        <taxon>Panagrolaimus</taxon>
    </lineage>
</organism>
<dbReference type="WBParaSite" id="PSU_v2.g7120.t1">
    <property type="protein sequence ID" value="PSU_v2.g7120.t1"/>
    <property type="gene ID" value="PSU_v2.g7120"/>
</dbReference>
<evidence type="ECO:0000256" key="1">
    <source>
        <dbReference type="SAM" id="Coils"/>
    </source>
</evidence>
<feature type="compositionally biased region" description="Basic and acidic residues" evidence="2">
    <location>
        <begin position="215"/>
        <end position="226"/>
    </location>
</feature>
<evidence type="ECO:0000313" key="4">
    <source>
        <dbReference type="WBParaSite" id="PSU_v2.g7120.t1"/>
    </source>
</evidence>
<sequence>MINNFKITVLRKTLSSRGEEERRKAIDLECMRETMKNLSEKNKFLAKELEIKNDAEAEYIAIKGAAIKIEKENELLKKEVARLKKQFVAAESRADENAHIISKSTSSRVAFDKIYQHVQEQANLSNVQSTPRPILKQRTQSLTRTEEADSGYREHLGRKPSPIRSSYETPISQFRPSTSKDDKISRKRGIMLDYSEPVNRRKLDFKLQKLSGRNKSRELDHLKSHYDPATGSYDQSHGESPKSAAKLSTPKKENRILDSILRKK</sequence>
<accession>A0A914Z444</accession>
<evidence type="ECO:0000313" key="3">
    <source>
        <dbReference type="Proteomes" id="UP000887577"/>
    </source>
</evidence>
<feature type="compositionally biased region" description="Polar residues" evidence="2">
    <location>
        <begin position="124"/>
        <end position="143"/>
    </location>
</feature>
<evidence type="ECO:0000256" key="2">
    <source>
        <dbReference type="SAM" id="MobiDB-lite"/>
    </source>
</evidence>
<feature type="region of interest" description="Disordered" evidence="2">
    <location>
        <begin position="124"/>
        <end position="188"/>
    </location>
</feature>
<reference evidence="4" key="1">
    <citation type="submission" date="2022-11" db="UniProtKB">
        <authorList>
            <consortium name="WormBaseParasite"/>
        </authorList>
    </citation>
    <scope>IDENTIFICATION</scope>
</reference>
<feature type="compositionally biased region" description="Polar residues" evidence="2">
    <location>
        <begin position="163"/>
        <end position="177"/>
    </location>
</feature>